<feature type="non-terminal residue" evidence="5">
    <location>
        <position position="1"/>
    </location>
</feature>
<dbReference type="PANTHER" id="PTHR12214:SF0">
    <property type="entry name" value="LD29489P"/>
    <property type="match status" value="1"/>
</dbReference>
<gene>
    <name evidence="5" type="ORF">SARC_16620</name>
</gene>
<dbReference type="RefSeq" id="XP_014144752.1">
    <property type="nucleotide sequence ID" value="XM_014289277.1"/>
</dbReference>
<dbReference type="GO" id="GO:0000398">
    <property type="term" value="P:mRNA splicing, via spliceosome"/>
    <property type="evidence" value="ECO:0007669"/>
    <property type="project" value="InterPro"/>
</dbReference>
<accession>A0A0L0F2A1</accession>
<dbReference type="Proteomes" id="UP000054560">
    <property type="component" value="Unassembled WGS sequence"/>
</dbReference>
<dbReference type="InterPro" id="IPR022783">
    <property type="entry name" value="GCFC_dom"/>
</dbReference>
<evidence type="ECO:0000313" key="6">
    <source>
        <dbReference type="Proteomes" id="UP000054560"/>
    </source>
</evidence>
<feature type="domain" description="GCF C-terminal" evidence="4">
    <location>
        <begin position="2"/>
        <end position="43"/>
    </location>
</feature>
<dbReference type="AlphaFoldDB" id="A0A0L0F2A1"/>
<keyword evidence="3" id="KW-0539">Nucleus</keyword>
<proteinExistence type="inferred from homology"/>
<dbReference type="PANTHER" id="PTHR12214">
    <property type="entry name" value="GC-RICH SEQUENCE DNA-BINDING FACTOR"/>
    <property type="match status" value="1"/>
</dbReference>
<dbReference type="Pfam" id="PF07842">
    <property type="entry name" value="GCFC"/>
    <property type="match status" value="1"/>
</dbReference>
<keyword evidence="6" id="KW-1185">Reference proteome</keyword>
<reference evidence="5 6" key="1">
    <citation type="submission" date="2011-02" db="EMBL/GenBank/DDBJ databases">
        <title>The Genome Sequence of Sphaeroforma arctica JP610.</title>
        <authorList>
            <consortium name="The Broad Institute Genome Sequencing Platform"/>
            <person name="Russ C."/>
            <person name="Cuomo C."/>
            <person name="Young S.K."/>
            <person name="Zeng Q."/>
            <person name="Gargeya S."/>
            <person name="Alvarado L."/>
            <person name="Berlin A."/>
            <person name="Chapman S.B."/>
            <person name="Chen Z."/>
            <person name="Freedman E."/>
            <person name="Gellesch M."/>
            <person name="Goldberg J."/>
            <person name="Griggs A."/>
            <person name="Gujja S."/>
            <person name="Heilman E."/>
            <person name="Heiman D."/>
            <person name="Howarth C."/>
            <person name="Mehta T."/>
            <person name="Neiman D."/>
            <person name="Pearson M."/>
            <person name="Roberts A."/>
            <person name="Saif S."/>
            <person name="Shea T."/>
            <person name="Shenoy N."/>
            <person name="Sisk P."/>
            <person name="Stolte C."/>
            <person name="Sykes S."/>
            <person name="White J."/>
            <person name="Yandava C."/>
            <person name="Burger G."/>
            <person name="Gray M.W."/>
            <person name="Holland P.W.H."/>
            <person name="King N."/>
            <person name="Lang F.B.F."/>
            <person name="Roger A.J."/>
            <person name="Ruiz-Trillo I."/>
            <person name="Haas B."/>
            <person name="Nusbaum C."/>
            <person name="Birren B."/>
        </authorList>
    </citation>
    <scope>NUCLEOTIDE SEQUENCE [LARGE SCALE GENOMIC DNA]</scope>
    <source>
        <strain evidence="5 6">JP610</strain>
    </source>
</reference>
<dbReference type="EMBL" id="KQ250113">
    <property type="protein sequence ID" value="KNC70850.1"/>
    <property type="molecule type" value="Genomic_DNA"/>
</dbReference>
<evidence type="ECO:0000256" key="1">
    <source>
        <dbReference type="ARBA" id="ARBA00004123"/>
    </source>
</evidence>
<sequence>NKLQHWKNVHPLAYRDAYVSECAPHIFAPFVRLALLQWNPLEPLTDSGTGTSKSFEGAYST</sequence>
<evidence type="ECO:0000256" key="2">
    <source>
        <dbReference type="ARBA" id="ARBA00010801"/>
    </source>
</evidence>
<dbReference type="GO" id="GO:0003677">
    <property type="term" value="F:DNA binding"/>
    <property type="evidence" value="ECO:0007669"/>
    <property type="project" value="InterPro"/>
</dbReference>
<name>A0A0L0F2A1_9EUKA</name>
<dbReference type="OrthoDB" id="429427at2759"/>
<dbReference type="GO" id="GO:0005634">
    <property type="term" value="C:nucleus"/>
    <property type="evidence" value="ECO:0007669"/>
    <property type="project" value="UniProtKB-SubCell"/>
</dbReference>
<protein>
    <recommendedName>
        <fullName evidence="4">GCF C-terminal domain-containing protein</fullName>
    </recommendedName>
</protein>
<comment type="subcellular location">
    <subcellularLocation>
        <location evidence="1">Nucleus</location>
    </subcellularLocation>
</comment>
<comment type="similarity">
    <text evidence="2">Belongs to the GCF family.</text>
</comment>
<evidence type="ECO:0000259" key="4">
    <source>
        <dbReference type="Pfam" id="PF07842"/>
    </source>
</evidence>
<organism evidence="5 6">
    <name type="scientific">Sphaeroforma arctica JP610</name>
    <dbReference type="NCBI Taxonomy" id="667725"/>
    <lineage>
        <taxon>Eukaryota</taxon>
        <taxon>Ichthyosporea</taxon>
        <taxon>Ichthyophonida</taxon>
        <taxon>Sphaeroforma</taxon>
    </lineage>
</organism>
<evidence type="ECO:0000256" key="3">
    <source>
        <dbReference type="ARBA" id="ARBA00023242"/>
    </source>
</evidence>
<dbReference type="GeneID" id="25917124"/>
<evidence type="ECO:0000313" key="5">
    <source>
        <dbReference type="EMBL" id="KNC70850.1"/>
    </source>
</evidence>
<dbReference type="InterPro" id="IPR012890">
    <property type="entry name" value="GCFC2-like"/>
</dbReference>
<dbReference type="STRING" id="667725.A0A0L0F2A1"/>